<proteinExistence type="predicted"/>
<name>A0AAJ8WLP1_SALET</name>
<reference evidence="1 2" key="1">
    <citation type="journal article" date="2011" name="J. Bacteriol.">
        <title>Genome sequences of Salmonella enterica serovar typhimurium, Choleraesuis, Dublin, and Gallinarum strains of well- defined virulence in food-producing animals.</title>
        <authorList>
            <person name="Richardson E.J."/>
            <person name="Limaye B."/>
            <person name="Inamdar H."/>
            <person name="Datta A."/>
            <person name="Manjari K.S."/>
            <person name="Pullinger G.D."/>
            <person name="Thomson N.R."/>
            <person name="Joshi R.R."/>
            <person name="Watson M."/>
            <person name="Stevens M.P."/>
        </authorList>
    </citation>
    <scope>NUCLEOTIDE SEQUENCE [LARGE SCALE GENOMIC DNA]</scope>
    <source>
        <strain evidence="1">A50</strain>
    </source>
</reference>
<dbReference type="Proteomes" id="UP000003971">
    <property type="component" value="Chromosome"/>
</dbReference>
<dbReference type="AlphaFoldDB" id="A0AAJ8WLP1"/>
<protein>
    <submittedName>
        <fullName evidence="1">Uncharacterized protein</fullName>
    </submittedName>
</protein>
<accession>A0AAJ8WLP1</accession>
<evidence type="ECO:0000313" key="2">
    <source>
        <dbReference type="Proteomes" id="UP000003971"/>
    </source>
</evidence>
<sequence length="92" mass="10796">MRVSEIARWRLAPYRPTDSLPSVVGSPDKARQRRLRGSARNFVSADKPVKHTIGIFLNIFITYLCEEHHRLRARWARWIFRILNPGRVATEL</sequence>
<evidence type="ECO:0000313" key="1">
    <source>
        <dbReference type="EMBL" id="EFZ07076.1"/>
    </source>
</evidence>
<dbReference type="EMBL" id="CM001062">
    <property type="protein sequence ID" value="EFZ07076.1"/>
    <property type="molecule type" value="Genomic_DNA"/>
</dbReference>
<gene>
    <name evidence="1" type="ORF">SCA50_2619</name>
</gene>
<organism evidence="1 2">
    <name type="scientific">Salmonella enterica subsp. enterica serovar Choleraesuis str. SCSA50</name>
    <dbReference type="NCBI Taxonomy" id="904139"/>
    <lineage>
        <taxon>Bacteria</taxon>
        <taxon>Pseudomonadati</taxon>
        <taxon>Pseudomonadota</taxon>
        <taxon>Gammaproteobacteria</taxon>
        <taxon>Enterobacterales</taxon>
        <taxon>Enterobacteriaceae</taxon>
        <taxon>Salmonella</taxon>
    </lineage>
</organism>